<feature type="compositionally biased region" description="Basic and acidic residues" evidence="7">
    <location>
        <begin position="1816"/>
        <end position="1827"/>
    </location>
</feature>
<dbReference type="InterPro" id="IPR009011">
    <property type="entry name" value="Man6P_isomerase_rcpt-bd_dom_sf"/>
</dbReference>
<evidence type="ECO:0000256" key="2">
    <source>
        <dbReference type="ARBA" id="ARBA00007627"/>
    </source>
</evidence>
<sequence>MKLFFCFFFLFVLIHVNCTSECTYKDYGSIYGECSEQTNIRSASYYWHEPKTCEGGDSLPDSFVEVDCSCTYQDYKLIYGECQSGTREKSYEKETDCTNGTDPAPEQVPCECTQNDYDGIYNECDQGKRDLKYVWKIPKKCEGGVALPETLKNLNCYIECDPGYYLPKGETICNNCKSGTYSFGSGTEYIEWEDWPSGKFQTYCQNSTTAMPTETNIHLKDETECKGWELKGTYISSGNYGYASSNSTLEYWDNFLGETENAIAFRFLVDSEEKSDGLLFYIDEKLKLGLVSSEIYPKTVKFDLTKGVHQFKWIYLKDDTDDHGLDKAKIEEITLIGTEPLTSECFNCPLGYSSNDTSSGCEECPRNYYKDEEGEGKCLECDSTHYSNPGSATCEERQPCTESDWEWYYSYCNASHLRTKIWRLIDPVICDTNRGVTPDDKPSEPGKPCEECVPGEIEVEKIENDETVYVCEYCPNGTKRAENEDECTPCPAGTEALKSKYYQDFDRWPHDFQTSCSGDCGTSGWRLVDDYLDSGTGHDDDVESYLEYDFHSESKGYIKIDFDLQCTDDFFSFLIKKCGVTFYLDGESKKSYKSDQFDDKKITISFSDAGDHKLIIKFWKAYFYYISGSNYDVTRVKSISVHGLKEGGSDDCVECNKGLFSKGKVSSCTLCALGNYSNIVGATTCHECPENTFNDYYGSTKCVNCGAGTFSNAGSTECDNNNCTYRINELIEYDLKPLASSNQIFKKLHSNQIFKINICYKNEEVDYCKDEYGNAIKTFICQNITDLPSQYDLGNTIEYLPLDTSQDGANKSSFDGDGLLIRYLNGKKCSNGIYRYTNISLICDMGAGMGEPEAGNDGVEKDTCTYEFIWKSMYACPLCTESDYDYYYTPCEEDEFRYKHYYWLQNPKKCYGGVELPEDEMLSCTGDIVCEKGTFFNGNNCTVCNVGEHSYGEDLLFEYQNLNQLEASTPPQPTTRTTTTTTTTYFSTGCLGNLCTNWTYDSNLLKSGNGEITWLKINQNFHKVGQLIFEYNSILTKDNLQFLFKIDGEEILSKKSPYFEKKFIQYQHKLNSEGTHQFEWIIINNDYNNNHNDGNYSQKVQIKKILFQNAEKYKHKCLTCDAGTFANEKESDICSICNENTFSNSPGSIYCKNCSDLQFSYSRATECINRPICNENDYYIEYGECDPKHINRTAVYKLYQPQVCLDDDDHLDNDFHSLYDENVFFNVSCNPCNQGEYYDQLNYKCVDCQDGSYSKEYNSLECEKSDIGFITINSIEYHYFENTLSQNSKFEKEIKTYCSGYGCGYSSGWRLRNEYIDSGINSKIGGSFNSIIDFKDSFHIILDDDSGYLELEIKLNQTQSNLIILLNEQPKLEINSLIEDFQAFQIPLKNGIYNLSIIFNKWGEEISTGKAFIRKIDFFGTLSGTSKNQYSCKSGSYSPESGATKCLLCQRGSYSIENGEGDGSGNGISKCNLCSKNQFNDKEGSNLCYKCGEGTWGNKEIGSTDCLNDCKYQIEKGKSFNFNQIPSQIYEINDSNDNTSIALSLCSKISNNKICNDQNSFICKESNSFGNILNFHYPLPLDKYPDDSGLIIEYLSLNQMEGIDSDFDSSGNNNNDGGHLVHHELVESNKKTILYMVCDQKSGIGSPNVIEEDVNQLVLEWRSLYSCRECDSSEINTKKSSCKNGQKTITVTHPEDCWIITDQSESEKCSSYEVKLYIIYIGSSVFAILLIFLVFIYWQKYKVHKKYTQINKQKHDKEEAIFEEDVQSINLDEMEKKDEIASEISLSDNISQGATKIDKEKIHQDNFLKSSDDDDDQKKILSSSEKD</sequence>
<dbReference type="Proteomes" id="UP001150062">
    <property type="component" value="Unassembled WGS sequence"/>
</dbReference>
<dbReference type="InterPro" id="IPR039181">
    <property type="entry name" value="Elapor1/2"/>
</dbReference>
<dbReference type="SUPFAM" id="SSF50911">
    <property type="entry name" value="Mannose 6-phosphate receptor domain"/>
    <property type="match status" value="1"/>
</dbReference>
<dbReference type="InterPro" id="IPR056606">
    <property type="entry name" value="Elapor1/2_C"/>
</dbReference>
<name>A0ABQ8ZEX6_9EUKA</name>
<comment type="similarity">
    <text evidence="2">Belongs to the ELAPOR family.</text>
</comment>
<comment type="subcellular location">
    <subcellularLocation>
        <location evidence="1">Cell membrane</location>
        <topology evidence="1">Single-pass type I membrane protein</topology>
    </subcellularLocation>
</comment>
<accession>A0ABQ8ZEX6</accession>
<feature type="transmembrane region" description="Helical" evidence="8">
    <location>
        <begin position="1717"/>
        <end position="1738"/>
    </location>
</feature>
<dbReference type="Gene3D" id="2.70.130.10">
    <property type="entry name" value="Mannose-6-phosphate receptor binding domain"/>
    <property type="match status" value="2"/>
</dbReference>
<evidence type="ECO:0000259" key="10">
    <source>
        <dbReference type="PROSITE" id="PS51914"/>
    </source>
</evidence>
<dbReference type="PANTHER" id="PTHR22727:SF15">
    <property type="entry name" value="MRH DOMAIN-CONTAINING PROTEIN"/>
    <property type="match status" value="1"/>
</dbReference>
<dbReference type="Pfam" id="PF07699">
    <property type="entry name" value="Ephrin_rec_like"/>
    <property type="match status" value="2"/>
</dbReference>
<dbReference type="SMART" id="SM01411">
    <property type="entry name" value="Ephrin_rec_like"/>
    <property type="match status" value="8"/>
</dbReference>
<dbReference type="Pfam" id="PF23089">
    <property type="entry name" value="ELAPOR1_C"/>
    <property type="match status" value="2"/>
</dbReference>
<keyword evidence="3" id="KW-1003">Cell membrane</keyword>
<keyword evidence="4 9" id="KW-0732">Signal</keyword>
<evidence type="ECO:0000256" key="4">
    <source>
        <dbReference type="ARBA" id="ARBA00022729"/>
    </source>
</evidence>
<keyword evidence="6" id="KW-0325">Glycoprotein</keyword>
<keyword evidence="8" id="KW-0812">Transmembrane</keyword>
<feature type="signal peptide" evidence="9">
    <location>
        <begin position="1"/>
        <end position="18"/>
    </location>
</feature>
<evidence type="ECO:0000256" key="3">
    <source>
        <dbReference type="ARBA" id="ARBA00022475"/>
    </source>
</evidence>
<feature type="domain" description="MRH" evidence="10">
    <location>
        <begin position="721"/>
        <end position="878"/>
    </location>
</feature>
<evidence type="ECO:0000256" key="9">
    <source>
        <dbReference type="SAM" id="SignalP"/>
    </source>
</evidence>
<gene>
    <name evidence="11" type="ORF">M0813_11346</name>
</gene>
<feature type="chain" id="PRO_5046616847" description="MRH domain-containing protein" evidence="9">
    <location>
        <begin position="19"/>
        <end position="1827"/>
    </location>
</feature>
<dbReference type="InterPro" id="IPR044865">
    <property type="entry name" value="MRH_dom"/>
</dbReference>
<evidence type="ECO:0000256" key="7">
    <source>
        <dbReference type="SAM" id="MobiDB-lite"/>
    </source>
</evidence>
<dbReference type="PANTHER" id="PTHR22727">
    <property type="entry name" value="PROTEIN CBG13728"/>
    <property type="match status" value="1"/>
</dbReference>
<dbReference type="Gene3D" id="2.10.50.10">
    <property type="entry name" value="Tumor Necrosis Factor Receptor, subunit A, domain 2"/>
    <property type="match status" value="1"/>
</dbReference>
<comment type="caution">
    <text evidence="11">The sequence shown here is derived from an EMBL/GenBank/DDBJ whole genome shotgun (WGS) entry which is preliminary data.</text>
</comment>
<evidence type="ECO:0000313" key="12">
    <source>
        <dbReference type="Proteomes" id="UP001150062"/>
    </source>
</evidence>
<protein>
    <recommendedName>
        <fullName evidence="10">MRH domain-containing protein</fullName>
    </recommendedName>
</protein>
<evidence type="ECO:0000256" key="8">
    <source>
        <dbReference type="SAM" id="Phobius"/>
    </source>
</evidence>
<keyword evidence="12" id="KW-1185">Reference proteome</keyword>
<feature type="domain" description="MRH" evidence="10">
    <location>
        <begin position="1508"/>
        <end position="1669"/>
    </location>
</feature>
<dbReference type="PROSITE" id="PS51914">
    <property type="entry name" value="MRH"/>
    <property type="match status" value="2"/>
</dbReference>
<evidence type="ECO:0000313" key="11">
    <source>
        <dbReference type="EMBL" id="KAJ6255470.1"/>
    </source>
</evidence>
<dbReference type="EMBL" id="JAOAOG010000004">
    <property type="protein sequence ID" value="KAJ6255470.1"/>
    <property type="molecule type" value="Genomic_DNA"/>
</dbReference>
<dbReference type="InterPro" id="IPR011641">
    <property type="entry name" value="Tyr-kin_ephrin_A/B_rcpt-like"/>
</dbReference>
<feature type="region of interest" description="Disordered" evidence="7">
    <location>
        <begin position="1807"/>
        <end position="1827"/>
    </location>
</feature>
<evidence type="ECO:0000256" key="1">
    <source>
        <dbReference type="ARBA" id="ARBA00004251"/>
    </source>
</evidence>
<evidence type="ECO:0000256" key="5">
    <source>
        <dbReference type="ARBA" id="ARBA00023157"/>
    </source>
</evidence>
<keyword evidence="5" id="KW-1015">Disulfide bond</keyword>
<organism evidence="11 12">
    <name type="scientific">Anaeramoeba flamelloides</name>
    <dbReference type="NCBI Taxonomy" id="1746091"/>
    <lineage>
        <taxon>Eukaryota</taxon>
        <taxon>Metamonada</taxon>
        <taxon>Anaeramoebidae</taxon>
        <taxon>Anaeramoeba</taxon>
    </lineage>
</organism>
<keyword evidence="8" id="KW-0472">Membrane</keyword>
<proteinExistence type="inferred from homology"/>
<evidence type="ECO:0000256" key="6">
    <source>
        <dbReference type="ARBA" id="ARBA00023180"/>
    </source>
</evidence>
<keyword evidence="8" id="KW-1133">Transmembrane helix</keyword>
<reference evidence="11" key="1">
    <citation type="submission" date="2022-08" db="EMBL/GenBank/DDBJ databases">
        <title>Novel sulfate-reducing endosymbionts in the free-living metamonad Anaeramoeba.</title>
        <authorList>
            <person name="Jerlstrom-Hultqvist J."/>
            <person name="Cepicka I."/>
            <person name="Gallot-Lavallee L."/>
            <person name="Salas-Leiva D."/>
            <person name="Curtis B.A."/>
            <person name="Zahonova K."/>
            <person name="Pipaliya S."/>
            <person name="Dacks J."/>
            <person name="Roger A.J."/>
        </authorList>
    </citation>
    <scope>NUCLEOTIDE SEQUENCE</scope>
    <source>
        <strain evidence="11">Schooner1</strain>
    </source>
</reference>